<feature type="region of interest" description="Disordered" evidence="1">
    <location>
        <begin position="1"/>
        <end position="113"/>
    </location>
</feature>
<protein>
    <submittedName>
        <fullName evidence="2">Uncharacterized protein</fullName>
    </submittedName>
</protein>
<name>A0A6J4R8S0_9ACTN</name>
<feature type="compositionally biased region" description="Low complexity" evidence="1">
    <location>
        <begin position="18"/>
        <end position="30"/>
    </location>
</feature>
<feature type="compositionally biased region" description="Basic residues" evidence="1">
    <location>
        <begin position="81"/>
        <end position="99"/>
    </location>
</feature>
<gene>
    <name evidence="2" type="ORF">AVDCRST_MAG38-1021</name>
</gene>
<feature type="non-terminal residue" evidence="2">
    <location>
        <position position="1"/>
    </location>
</feature>
<feature type="non-terminal residue" evidence="2">
    <location>
        <position position="113"/>
    </location>
</feature>
<dbReference type="AlphaFoldDB" id="A0A6J4R8S0"/>
<reference evidence="2" key="1">
    <citation type="submission" date="2020-02" db="EMBL/GenBank/DDBJ databases">
        <authorList>
            <person name="Meier V. D."/>
        </authorList>
    </citation>
    <scope>NUCLEOTIDE SEQUENCE</scope>
    <source>
        <strain evidence="2">AVDCRST_MAG38</strain>
    </source>
</reference>
<organism evidence="2">
    <name type="scientific">uncultured Solirubrobacteraceae bacterium</name>
    <dbReference type="NCBI Taxonomy" id="1162706"/>
    <lineage>
        <taxon>Bacteria</taxon>
        <taxon>Bacillati</taxon>
        <taxon>Actinomycetota</taxon>
        <taxon>Thermoleophilia</taxon>
        <taxon>Solirubrobacterales</taxon>
        <taxon>Solirubrobacteraceae</taxon>
        <taxon>environmental samples</taxon>
    </lineage>
</organism>
<evidence type="ECO:0000313" key="2">
    <source>
        <dbReference type="EMBL" id="CAA9467435.1"/>
    </source>
</evidence>
<feature type="compositionally biased region" description="Basic residues" evidence="1">
    <location>
        <begin position="35"/>
        <end position="44"/>
    </location>
</feature>
<proteinExistence type="predicted"/>
<sequence length="113" mass="12102">AATQSRALSGAPGDRGVPGRPLGGRRVLWRSGDRRGRRRGCRLHARADVRGRRLGALRQPAPDGATDLPGTAGRHAEHDRRAHRRRARGARGAQSRHRPPAADPGSAPQAPQV</sequence>
<accession>A0A6J4R8S0</accession>
<evidence type="ECO:0000256" key="1">
    <source>
        <dbReference type="SAM" id="MobiDB-lite"/>
    </source>
</evidence>
<dbReference type="EMBL" id="CADCVJ010000058">
    <property type="protein sequence ID" value="CAA9467435.1"/>
    <property type="molecule type" value="Genomic_DNA"/>
</dbReference>